<comment type="caution">
    <text evidence="2">The sequence shown here is derived from an EMBL/GenBank/DDBJ whole genome shotgun (WGS) entry which is preliminary data.</text>
</comment>
<dbReference type="SUPFAM" id="SSF53098">
    <property type="entry name" value="Ribonuclease H-like"/>
    <property type="match status" value="1"/>
</dbReference>
<feature type="domain" description="Integrase catalytic" evidence="1">
    <location>
        <begin position="102"/>
        <end position="229"/>
    </location>
</feature>
<dbReference type="Proteomes" id="UP000036403">
    <property type="component" value="Unassembled WGS sequence"/>
</dbReference>
<name>A0A0J7KE68_LASNI</name>
<dbReference type="STRING" id="67767.A0A0J7KE68"/>
<dbReference type="Gene3D" id="1.10.340.70">
    <property type="match status" value="1"/>
</dbReference>
<dbReference type="PANTHER" id="PTHR38681:SF1">
    <property type="entry name" value="RETROVIRUS-RELATED POL POLYPROTEIN FROM TRANSPOSON 412-LIKE PROTEIN"/>
    <property type="match status" value="1"/>
</dbReference>
<proteinExistence type="predicted"/>
<dbReference type="InterPro" id="IPR036397">
    <property type="entry name" value="RNaseH_sf"/>
</dbReference>
<dbReference type="Gene3D" id="3.30.420.10">
    <property type="entry name" value="Ribonuclease H-like superfamily/Ribonuclease H"/>
    <property type="match status" value="1"/>
</dbReference>
<organism evidence="2 3">
    <name type="scientific">Lasius niger</name>
    <name type="common">Black garden ant</name>
    <dbReference type="NCBI Taxonomy" id="67767"/>
    <lineage>
        <taxon>Eukaryota</taxon>
        <taxon>Metazoa</taxon>
        <taxon>Ecdysozoa</taxon>
        <taxon>Arthropoda</taxon>
        <taxon>Hexapoda</taxon>
        <taxon>Insecta</taxon>
        <taxon>Pterygota</taxon>
        <taxon>Neoptera</taxon>
        <taxon>Endopterygota</taxon>
        <taxon>Hymenoptera</taxon>
        <taxon>Apocrita</taxon>
        <taxon>Aculeata</taxon>
        <taxon>Formicoidea</taxon>
        <taxon>Formicidae</taxon>
        <taxon>Formicinae</taxon>
        <taxon>Lasius</taxon>
        <taxon>Lasius</taxon>
    </lineage>
</organism>
<evidence type="ECO:0000313" key="3">
    <source>
        <dbReference type="Proteomes" id="UP000036403"/>
    </source>
</evidence>
<dbReference type="EMBL" id="LBMM01008567">
    <property type="protein sequence ID" value="KMQ88783.1"/>
    <property type="molecule type" value="Genomic_DNA"/>
</dbReference>
<keyword evidence="3" id="KW-1185">Reference proteome</keyword>
<evidence type="ECO:0000313" key="2">
    <source>
        <dbReference type="EMBL" id="KMQ88783.1"/>
    </source>
</evidence>
<reference evidence="2 3" key="1">
    <citation type="submission" date="2015-04" db="EMBL/GenBank/DDBJ databases">
        <title>Lasius niger genome sequencing.</title>
        <authorList>
            <person name="Konorov E.A."/>
            <person name="Nikitin M.A."/>
            <person name="Kirill M.V."/>
            <person name="Chang P."/>
        </authorList>
    </citation>
    <scope>NUCLEOTIDE SEQUENCE [LARGE SCALE GENOMIC DNA]</scope>
    <source>
        <tissue evidence="2">Whole</tissue>
    </source>
</reference>
<dbReference type="OrthoDB" id="7694577at2759"/>
<evidence type="ECO:0000259" key="1">
    <source>
        <dbReference type="PROSITE" id="PS50994"/>
    </source>
</evidence>
<dbReference type="PaxDb" id="67767-A0A0J7KE68"/>
<dbReference type="GO" id="GO:0015074">
    <property type="term" value="P:DNA integration"/>
    <property type="evidence" value="ECO:0007669"/>
    <property type="project" value="InterPro"/>
</dbReference>
<dbReference type="Pfam" id="PF17921">
    <property type="entry name" value="Integrase_H2C2"/>
    <property type="match status" value="1"/>
</dbReference>
<gene>
    <name evidence="2" type="ORF">RF55_11668</name>
</gene>
<dbReference type="AlphaFoldDB" id="A0A0J7KE68"/>
<dbReference type="InterPro" id="IPR001584">
    <property type="entry name" value="Integrase_cat-core"/>
</dbReference>
<accession>A0A0J7KE68</accession>
<dbReference type="PANTHER" id="PTHR38681">
    <property type="entry name" value="RETROVIRUS-RELATED POL POLYPROTEIN FROM TRANSPOSON 412-LIKE PROTEIN-RELATED"/>
    <property type="match status" value="1"/>
</dbReference>
<dbReference type="InterPro" id="IPR012337">
    <property type="entry name" value="RNaseH-like_sf"/>
</dbReference>
<sequence length="402" mass="46558">MSRIDALRIPSIINFEELAKTQLEDEELNGLLKDNQSSLKLQKRAFAKLRRQVFDVFHNLNHSSGKITTKVISQRYIWLSMKKDIRDWAKFCIQCQRAKPEAIPIKNHQAETVAQVFYRNWIARYGSPKIVTTDQGSEFESRLFTALVRLIGGKQIRTTAYHPASNGLVERWHRSLKTAIKCHENQRWIDILPTVLRLRTCYKDLKASPAEYLYGTTLRIPGEFFTQEKPPHDPNFFFEDFRIHMQELRPVPAAYHGRRKTFCFKELHTCTHVFVRREGIRKETLDSPYSGPHRVIERLNDRLFTVDMNGLPTNISIERLKPAHLPTDEVLGTEGSNSKNIVENSDAQISVSAQQTQNTGDQKSSTQVNLSNNWTQRHIGIRQYSGPKKKVQFNIVTQDKTK</sequence>
<dbReference type="GO" id="GO:0003676">
    <property type="term" value="F:nucleic acid binding"/>
    <property type="evidence" value="ECO:0007669"/>
    <property type="project" value="InterPro"/>
</dbReference>
<dbReference type="InterPro" id="IPR041588">
    <property type="entry name" value="Integrase_H2C2"/>
</dbReference>
<protein>
    <submittedName>
        <fullName evidence="2">Gag-pol protein</fullName>
    </submittedName>
</protein>
<dbReference type="PROSITE" id="PS50994">
    <property type="entry name" value="INTEGRASE"/>
    <property type="match status" value="1"/>
</dbReference>